<dbReference type="InterPro" id="IPR027039">
    <property type="entry name" value="Crtac1"/>
</dbReference>
<dbReference type="InterPro" id="IPR011519">
    <property type="entry name" value="UnbV_ASPIC"/>
</dbReference>
<organism evidence="3 4">
    <name type="scientific">Singulisphaera acidiphila (strain ATCC BAA-1392 / DSM 18658 / VKM B-2454 / MOB10)</name>
    <dbReference type="NCBI Taxonomy" id="886293"/>
    <lineage>
        <taxon>Bacteria</taxon>
        <taxon>Pseudomonadati</taxon>
        <taxon>Planctomycetota</taxon>
        <taxon>Planctomycetia</taxon>
        <taxon>Isosphaerales</taxon>
        <taxon>Isosphaeraceae</taxon>
        <taxon>Singulisphaera</taxon>
    </lineage>
</organism>
<dbReference type="KEGG" id="saci:Sinac_4842"/>
<proteinExistence type="predicted"/>
<dbReference type="STRING" id="886293.Sinac_4842"/>
<dbReference type="InterPro" id="IPR013517">
    <property type="entry name" value="FG-GAP"/>
</dbReference>
<dbReference type="EMBL" id="CP003364">
    <property type="protein sequence ID" value="AGA29001.1"/>
    <property type="molecule type" value="Genomic_DNA"/>
</dbReference>
<dbReference type="PANTHER" id="PTHR16026:SF0">
    <property type="entry name" value="CARTILAGE ACIDIC PROTEIN 1"/>
    <property type="match status" value="1"/>
</dbReference>
<reference evidence="3 4" key="1">
    <citation type="submission" date="2012-02" db="EMBL/GenBank/DDBJ databases">
        <title>Complete sequence of chromosome of Singulisphaera acidiphila DSM 18658.</title>
        <authorList>
            <consortium name="US DOE Joint Genome Institute (JGI-PGF)"/>
            <person name="Lucas S."/>
            <person name="Copeland A."/>
            <person name="Lapidus A."/>
            <person name="Glavina del Rio T."/>
            <person name="Dalin E."/>
            <person name="Tice H."/>
            <person name="Bruce D."/>
            <person name="Goodwin L."/>
            <person name="Pitluck S."/>
            <person name="Peters L."/>
            <person name="Ovchinnikova G."/>
            <person name="Chertkov O."/>
            <person name="Kyrpides N."/>
            <person name="Mavromatis K."/>
            <person name="Ivanova N."/>
            <person name="Brettin T."/>
            <person name="Detter J.C."/>
            <person name="Han C."/>
            <person name="Larimer F."/>
            <person name="Land M."/>
            <person name="Hauser L."/>
            <person name="Markowitz V."/>
            <person name="Cheng J.-F."/>
            <person name="Hugenholtz P."/>
            <person name="Woyke T."/>
            <person name="Wu D."/>
            <person name="Tindall B."/>
            <person name="Pomrenke H."/>
            <person name="Brambilla E."/>
            <person name="Klenk H.-P."/>
            <person name="Eisen J.A."/>
        </authorList>
    </citation>
    <scope>NUCLEOTIDE SEQUENCE [LARGE SCALE GENOMIC DNA]</scope>
    <source>
        <strain evidence="4">ATCC BAA-1392 / DSM 18658 / VKM B-2454 / MOB10</strain>
    </source>
</reference>
<dbReference type="Pfam" id="PF07593">
    <property type="entry name" value="UnbV_ASPIC"/>
    <property type="match status" value="1"/>
</dbReference>
<dbReference type="Proteomes" id="UP000010798">
    <property type="component" value="Chromosome"/>
</dbReference>
<feature type="domain" description="ASPIC/UnbV" evidence="2">
    <location>
        <begin position="514"/>
        <end position="580"/>
    </location>
</feature>
<evidence type="ECO:0000259" key="2">
    <source>
        <dbReference type="Pfam" id="PF07593"/>
    </source>
</evidence>
<keyword evidence="4" id="KW-1185">Reference proteome</keyword>
<keyword evidence="1" id="KW-0732">Signal</keyword>
<dbReference type="HOGENOM" id="CLU_017657_0_0_0"/>
<dbReference type="Gene3D" id="2.130.10.130">
    <property type="entry name" value="Integrin alpha, N-terminal"/>
    <property type="match status" value="2"/>
</dbReference>
<gene>
    <name evidence="3" type="ordered locus">Sinac_4842</name>
</gene>
<protein>
    <recommendedName>
        <fullName evidence="2">ASPIC/UnbV domain-containing protein</fullName>
    </recommendedName>
</protein>
<dbReference type="InterPro" id="IPR028994">
    <property type="entry name" value="Integrin_alpha_N"/>
</dbReference>
<dbReference type="Pfam" id="PF13517">
    <property type="entry name" value="FG-GAP_3"/>
    <property type="match status" value="3"/>
</dbReference>
<evidence type="ECO:0000256" key="1">
    <source>
        <dbReference type="ARBA" id="ARBA00022729"/>
    </source>
</evidence>
<evidence type="ECO:0000313" key="3">
    <source>
        <dbReference type="EMBL" id="AGA29001.1"/>
    </source>
</evidence>
<dbReference type="SUPFAM" id="SSF69318">
    <property type="entry name" value="Integrin alpha N-terminal domain"/>
    <property type="match status" value="1"/>
</dbReference>
<name>L0DK31_SINAD</name>
<dbReference type="AlphaFoldDB" id="L0DK31"/>
<dbReference type="eggNOG" id="COG3118">
    <property type="taxonomic scope" value="Bacteria"/>
</dbReference>
<evidence type="ECO:0000313" key="4">
    <source>
        <dbReference type="Proteomes" id="UP000010798"/>
    </source>
</evidence>
<dbReference type="PANTHER" id="PTHR16026">
    <property type="entry name" value="CARTILAGE ACIDIC PROTEIN 1"/>
    <property type="match status" value="1"/>
</dbReference>
<sequence length="603" mass="64401">MAQYEPKTLMSHDRCPDPAGQGLGRLLGWVAIVVTLAGPGCRDQASLEGQPVVVPQTSKTPPAGPWFIDRAHEFGLDVVTRCGSPDKSSILDAIGTGVALLDIEGDGDLDIFVAPGSEVHNDKVTCAGGPWLFRNDGPGRWVDVSKSSGLHYTGWAQGTAVCDYDGDGDFDLFIAQHGPDTLWQNQGDGTFRDVTNAAGISDNAWGISATWGDYNSDGWPDLYVTNYVNVDAIHPPELMHYYGGKTMVFRGPEHLEGQPDRLWRNNGDGTFTDATKAAGLDNPDGKGMSAVFADLDGDHLLDLYITNDGQANELYRGLPGGRFREEAVVAGVAYSDTGRAEAGMGIAIADIDGDGRLDLARSNFHHQGTRLNRNLDGKSYLDISTQSSLFGRTSHYVGWGLILGDFDSDGWPDLFQGNGHVFPKGTADPYDQPPLILRNDGKGHFQDKTSDWGPDLYSLRSGRAVAAGDLDGDGDIDLVMTTIDGPLRVIMNEGVSNNHAVTVKLVGLKPNLEAIGAVVKLRAGGRDRIATLMRGGSILAASDSALHFGLGPAASIDRVEVEWPDGSRSVISQGPIPVDSVLTIRQGSSALSHRRFATLKGVP</sequence>
<accession>L0DK31</accession>